<evidence type="ECO:0000313" key="2">
    <source>
        <dbReference type="EMBL" id="CAL8134950.1"/>
    </source>
</evidence>
<feature type="transmembrane region" description="Helical" evidence="1">
    <location>
        <begin position="203"/>
        <end position="226"/>
    </location>
</feature>
<organism evidence="2 3">
    <name type="scientific">Orchesella dallaii</name>
    <dbReference type="NCBI Taxonomy" id="48710"/>
    <lineage>
        <taxon>Eukaryota</taxon>
        <taxon>Metazoa</taxon>
        <taxon>Ecdysozoa</taxon>
        <taxon>Arthropoda</taxon>
        <taxon>Hexapoda</taxon>
        <taxon>Collembola</taxon>
        <taxon>Entomobryomorpha</taxon>
        <taxon>Entomobryoidea</taxon>
        <taxon>Orchesellidae</taxon>
        <taxon>Orchesellinae</taxon>
        <taxon>Orchesella</taxon>
    </lineage>
</organism>
<keyword evidence="1" id="KW-0472">Membrane</keyword>
<keyword evidence="1" id="KW-1133">Transmembrane helix</keyword>
<keyword evidence="1" id="KW-0812">Transmembrane</keyword>
<proteinExistence type="predicted"/>
<sequence>MDIRGNSMQHLISKRTPLIHKRDTFWAVEMGGANCGYFCSTPGILKLITVIVVFFSHGQILYSYTNADYIKTVHRFAGVEMTEEQWCKKQRDSGAPVLKDKYCPIGEAVLYSVLITSISFWTSLIFYILHLIFELNNTPFKLIDWIGHFVGGLMMTAAGIVSIIYFVQAYYAMPCSCSSNPLGLCVGGQEGCERQRTRYYQPLYVLLGGICAIVSGVLFIAVGVAVKKQPSN</sequence>
<feature type="transmembrane region" description="Helical" evidence="1">
    <location>
        <begin position="145"/>
        <end position="167"/>
    </location>
</feature>
<comment type="caution">
    <text evidence="2">The sequence shown here is derived from an EMBL/GenBank/DDBJ whole genome shotgun (WGS) entry which is preliminary data.</text>
</comment>
<dbReference type="Proteomes" id="UP001642540">
    <property type="component" value="Unassembled WGS sequence"/>
</dbReference>
<keyword evidence="3" id="KW-1185">Reference proteome</keyword>
<reference evidence="2 3" key="1">
    <citation type="submission" date="2024-08" db="EMBL/GenBank/DDBJ databases">
        <authorList>
            <person name="Cucini C."/>
            <person name="Frati F."/>
        </authorList>
    </citation>
    <scope>NUCLEOTIDE SEQUENCE [LARGE SCALE GENOMIC DNA]</scope>
</reference>
<evidence type="ECO:0008006" key="4">
    <source>
        <dbReference type="Google" id="ProtNLM"/>
    </source>
</evidence>
<protein>
    <recommendedName>
        <fullName evidence="4">MARVEL domain-containing protein</fullName>
    </recommendedName>
</protein>
<name>A0ABP1RSV6_9HEXA</name>
<feature type="transmembrane region" description="Helical" evidence="1">
    <location>
        <begin position="108"/>
        <end position="133"/>
    </location>
</feature>
<gene>
    <name evidence="2" type="ORF">ODALV1_LOCUS25760</name>
</gene>
<accession>A0ABP1RSV6</accession>
<evidence type="ECO:0000313" key="3">
    <source>
        <dbReference type="Proteomes" id="UP001642540"/>
    </source>
</evidence>
<dbReference type="EMBL" id="CAXLJM020000107">
    <property type="protein sequence ID" value="CAL8134950.1"/>
    <property type="molecule type" value="Genomic_DNA"/>
</dbReference>
<evidence type="ECO:0000256" key="1">
    <source>
        <dbReference type="SAM" id="Phobius"/>
    </source>
</evidence>